<dbReference type="Gramene" id="PVH65023">
    <property type="protein sequence ID" value="PVH65023"/>
    <property type="gene ID" value="PAHAL_2G404400"/>
</dbReference>
<dbReference type="InterPro" id="IPR055312">
    <property type="entry name" value="FBL15-like"/>
</dbReference>
<evidence type="ECO:0000313" key="2">
    <source>
        <dbReference type="EMBL" id="PVH65023.1"/>
    </source>
</evidence>
<reference evidence="2" key="1">
    <citation type="submission" date="2018-04" db="EMBL/GenBank/DDBJ databases">
        <title>WGS assembly of Panicum hallii.</title>
        <authorList>
            <person name="Lovell J."/>
            <person name="Jenkins J."/>
            <person name="Lowry D."/>
            <person name="Mamidi S."/>
            <person name="Sreedasyam A."/>
            <person name="Weng X."/>
            <person name="Barry K."/>
            <person name="Bonette J."/>
            <person name="Campitelli B."/>
            <person name="Daum C."/>
            <person name="Gordon S."/>
            <person name="Gould B."/>
            <person name="Lipzen A."/>
            <person name="Macqueen A."/>
            <person name="Palacio-Mejia J."/>
            <person name="Plott C."/>
            <person name="Shakirov E."/>
            <person name="Shu S."/>
            <person name="Yoshinaga Y."/>
            <person name="Zane M."/>
            <person name="Rokhsar D."/>
            <person name="Grimwood J."/>
            <person name="Schmutz J."/>
            <person name="Juenger T."/>
        </authorList>
    </citation>
    <scope>NUCLEOTIDE SEQUENCE [LARGE SCALE GENOMIC DNA]</scope>
    <source>
        <strain evidence="2">FIL2</strain>
    </source>
</reference>
<sequence>MATEEGSDGGGVDRISRLPDDLLHVILIRLRDAAAAARTSVLSRRWRRVWAHLPELSFSYRYSAAAGGGWAHSLVDAALAAYAGTTVRLLEIALRWAPSAHGVCPLMQFASQRVAGELRLSLQEGWGDFVLPPCKRATAITLCVKARTLRFPPQPALGTFAALASLRIIRALVDGRELGDVLNSHCPRLKELFLKQVVVLGSRDLAPPVLSIRSYSLERLEMDMDVEFDAGFQVIAPKLKVFSSPKIFGEAHIVAPKLLEVCWHGPYDPDLHHVQEAGRHLQRLEIARNCWNSRHAAKLMHRFNAADELQLTVQLCQGIQGRNECLELINSLSKCEVLVVEFVARQHAIKPVMIHLLNKCAGVKKIVVRCLAYRKDQCKCKSWECQCDWSKQSHHKIDDAALGSLELVEIKENMEACHKVEFVKLLCEYSATFQKRVTIEVTENRRTEYMRETMRSIHVPNDKIVVNVRCTYASWGT</sequence>
<proteinExistence type="predicted"/>
<name>A0A2T8KS56_9POAL</name>
<evidence type="ECO:0000259" key="1">
    <source>
        <dbReference type="Pfam" id="PF00646"/>
    </source>
</evidence>
<dbReference type="PANTHER" id="PTHR34709">
    <property type="entry name" value="OS10G0396666 PROTEIN"/>
    <property type="match status" value="1"/>
</dbReference>
<dbReference type="Pfam" id="PF00646">
    <property type="entry name" value="F-box"/>
    <property type="match status" value="1"/>
</dbReference>
<gene>
    <name evidence="2" type="ORF">PAHAL_2G404400</name>
</gene>
<accession>A0A2T8KS56</accession>
<dbReference type="InterPro" id="IPR001810">
    <property type="entry name" value="F-box_dom"/>
</dbReference>
<dbReference type="AlphaFoldDB" id="A0A2T8KS56"/>
<dbReference type="PANTHER" id="PTHR34709:SF72">
    <property type="entry name" value="OS07G0130000 PROTEIN"/>
    <property type="match status" value="1"/>
</dbReference>
<protein>
    <recommendedName>
        <fullName evidence="1">F-box domain-containing protein</fullName>
    </recommendedName>
</protein>
<dbReference type="InterPro" id="IPR036047">
    <property type="entry name" value="F-box-like_dom_sf"/>
</dbReference>
<dbReference type="Proteomes" id="UP000243499">
    <property type="component" value="Chromosome 2"/>
</dbReference>
<dbReference type="EMBL" id="CM008047">
    <property type="protein sequence ID" value="PVH65023.1"/>
    <property type="molecule type" value="Genomic_DNA"/>
</dbReference>
<dbReference type="SUPFAM" id="SSF81383">
    <property type="entry name" value="F-box domain"/>
    <property type="match status" value="1"/>
</dbReference>
<organism evidence="2">
    <name type="scientific">Panicum hallii</name>
    <dbReference type="NCBI Taxonomy" id="206008"/>
    <lineage>
        <taxon>Eukaryota</taxon>
        <taxon>Viridiplantae</taxon>
        <taxon>Streptophyta</taxon>
        <taxon>Embryophyta</taxon>
        <taxon>Tracheophyta</taxon>
        <taxon>Spermatophyta</taxon>
        <taxon>Magnoliopsida</taxon>
        <taxon>Liliopsida</taxon>
        <taxon>Poales</taxon>
        <taxon>Poaceae</taxon>
        <taxon>PACMAD clade</taxon>
        <taxon>Panicoideae</taxon>
        <taxon>Panicodae</taxon>
        <taxon>Paniceae</taxon>
        <taxon>Panicinae</taxon>
        <taxon>Panicum</taxon>
        <taxon>Panicum sect. Panicum</taxon>
    </lineage>
</organism>
<feature type="domain" description="F-box" evidence="1">
    <location>
        <begin position="15"/>
        <end position="54"/>
    </location>
</feature>